<proteinExistence type="predicted"/>
<dbReference type="AlphaFoldDB" id="A0A3S4AQ98"/>
<sequence>MAKTGENFLGSITPLKHKTYDWTFKNYLVPVAPTAYLPMVQALIHDPVVSHYCMLSGQAMV</sequence>
<name>A0A3S4AQ98_9PEZI</name>
<evidence type="ECO:0000313" key="1">
    <source>
        <dbReference type="EMBL" id="SPQ20258.1"/>
    </source>
</evidence>
<accession>A0A3S4AQ98</accession>
<organism evidence="1 2">
    <name type="scientific">Thermothielavioides terrestris</name>
    <dbReference type="NCBI Taxonomy" id="2587410"/>
    <lineage>
        <taxon>Eukaryota</taxon>
        <taxon>Fungi</taxon>
        <taxon>Dikarya</taxon>
        <taxon>Ascomycota</taxon>
        <taxon>Pezizomycotina</taxon>
        <taxon>Sordariomycetes</taxon>
        <taxon>Sordariomycetidae</taxon>
        <taxon>Sordariales</taxon>
        <taxon>Chaetomiaceae</taxon>
        <taxon>Thermothielavioides</taxon>
    </lineage>
</organism>
<dbReference type="Proteomes" id="UP000289323">
    <property type="component" value="Unassembled WGS sequence"/>
</dbReference>
<gene>
    <name evidence="1" type="ORF">TT172_LOCUS2677</name>
</gene>
<protein>
    <submittedName>
        <fullName evidence="1">F28eb79d-ae9f-43f4-986e-209e2e3229ac</fullName>
    </submittedName>
</protein>
<evidence type="ECO:0000313" key="2">
    <source>
        <dbReference type="Proteomes" id="UP000289323"/>
    </source>
</evidence>
<reference evidence="1 2" key="1">
    <citation type="submission" date="2018-04" db="EMBL/GenBank/DDBJ databases">
        <authorList>
            <person name="Huttner S."/>
            <person name="Dainat J."/>
        </authorList>
    </citation>
    <scope>NUCLEOTIDE SEQUENCE [LARGE SCALE GENOMIC DNA]</scope>
</reference>
<dbReference type="EMBL" id="OUUZ01000003">
    <property type="protein sequence ID" value="SPQ20258.1"/>
    <property type="molecule type" value="Genomic_DNA"/>
</dbReference>